<name>A0AA89BU30_PINIB</name>
<comment type="caution">
    <text evidence="7">The sequence shown here is derived from an EMBL/GenBank/DDBJ whole genome shotgun (WGS) entry which is preliminary data.</text>
</comment>
<dbReference type="SUPFAM" id="SSF52540">
    <property type="entry name" value="P-loop containing nucleoside triphosphate hydrolases"/>
    <property type="match status" value="1"/>
</dbReference>
<dbReference type="Proteomes" id="UP001186944">
    <property type="component" value="Unassembled WGS sequence"/>
</dbReference>
<evidence type="ECO:0000313" key="7">
    <source>
        <dbReference type="EMBL" id="KAK3094666.1"/>
    </source>
</evidence>
<dbReference type="SMART" id="SM00382">
    <property type="entry name" value="AAA"/>
    <property type="match status" value="1"/>
</dbReference>
<dbReference type="PANTHER" id="PTHR23074">
    <property type="entry name" value="AAA DOMAIN-CONTAINING"/>
    <property type="match status" value="1"/>
</dbReference>
<evidence type="ECO:0000256" key="2">
    <source>
        <dbReference type="ARBA" id="ARBA00022741"/>
    </source>
</evidence>
<feature type="region of interest" description="Disordered" evidence="5">
    <location>
        <begin position="97"/>
        <end position="121"/>
    </location>
</feature>
<dbReference type="GO" id="GO:0016887">
    <property type="term" value="F:ATP hydrolysis activity"/>
    <property type="evidence" value="ECO:0007669"/>
    <property type="project" value="InterPro"/>
</dbReference>
<reference evidence="7" key="1">
    <citation type="submission" date="2019-08" db="EMBL/GenBank/DDBJ databases">
        <title>The improved chromosome-level genome for the pearl oyster Pinctada fucata martensii using PacBio sequencing and Hi-C.</title>
        <authorList>
            <person name="Zheng Z."/>
        </authorList>
    </citation>
    <scope>NUCLEOTIDE SEQUENCE</scope>
    <source>
        <strain evidence="7">ZZ-2019</strain>
        <tissue evidence="7">Adductor muscle</tissue>
    </source>
</reference>
<evidence type="ECO:0000256" key="1">
    <source>
        <dbReference type="ARBA" id="ARBA00006914"/>
    </source>
</evidence>
<dbReference type="Pfam" id="PF17862">
    <property type="entry name" value="AAA_lid_3"/>
    <property type="match status" value="1"/>
</dbReference>
<dbReference type="InterPro" id="IPR027417">
    <property type="entry name" value="P-loop_NTPase"/>
</dbReference>
<evidence type="ECO:0000256" key="4">
    <source>
        <dbReference type="RuleBase" id="RU003651"/>
    </source>
</evidence>
<dbReference type="PROSITE" id="PS00674">
    <property type="entry name" value="AAA"/>
    <property type="match status" value="1"/>
</dbReference>
<dbReference type="Gene3D" id="1.10.8.60">
    <property type="match status" value="1"/>
</dbReference>
<comment type="similarity">
    <text evidence="1 4">Belongs to the AAA ATPase family.</text>
</comment>
<dbReference type="GO" id="GO:0005524">
    <property type="term" value="F:ATP binding"/>
    <property type="evidence" value="ECO:0007669"/>
    <property type="project" value="UniProtKB-KW"/>
</dbReference>
<dbReference type="Pfam" id="PF00004">
    <property type="entry name" value="AAA"/>
    <property type="match status" value="1"/>
</dbReference>
<feature type="domain" description="AAA+ ATPase" evidence="6">
    <location>
        <begin position="178"/>
        <end position="316"/>
    </location>
</feature>
<evidence type="ECO:0000256" key="3">
    <source>
        <dbReference type="ARBA" id="ARBA00022840"/>
    </source>
</evidence>
<keyword evidence="2 4" id="KW-0547">Nucleotide-binding</keyword>
<dbReference type="InterPro" id="IPR003960">
    <property type="entry name" value="ATPase_AAA_CS"/>
</dbReference>
<dbReference type="Gene3D" id="3.40.50.300">
    <property type="entry name" value="P-loop containing nucleotide triphosphate hydrolases"/>
    <property type="match status" value="1"/>
</dbReference>
<dbReference type="InterPro" id="IPR050304">
    <property type="entry name" value="MT-severing_AAA_ATPase"/>
</dbReference>
<proteinExistence type="inferred from homology"/>
<feature type="compositionally biased region" description="Polar residues" evidence="5">
    <location>
        <begin position="97"/>
        <end position="114"/>
    </location>
</feature>
<protein>
    <recommendedName>
        <fullName evidence="6">AAA+ ATPase domain-containing protein</fullName>
    </recommendedName>
</protein>
<dbReference type="GO" id="GO:0007033">
    <property type="term" value="P:vacuole organization"/>
    <property type="evidence" value="ECO:0007669"/>
    <property type="project" value="TreeGrafter"/>
</dbReference>
<evidence type="ECO:0000313" key="8">
    <source>
        <dbReference type="Proteomes" id="UP001186944"/>
    </source>
</evidence>
<keyword evidence="3 4" id="KW-0067">ATP-binding</keyword>
<dbReference type="InterPro" id="IPR015415">
    <property type="entry name" value="Spast_Vps4_C"/>
</dbReference>
<evidence type="ECO:0000256" key="5">
    <source>
        <dbReference type="SAM" id="MobiDB-lite"/>
    </source>
</evidence>
<dbReference type="Pfam" id="PF09336">
    <property type="entry name" value="Vps4_C"/>
    <property type="match status" value="1"/>
</dbReference>
<sequence>MEAPRFKEVQNTTIWWHTDIFDFFYFSEAVSCLENTLEEGSKSSDIDIQSLYNNISRCHEIIHKLNGEEQEQYYSGILCHLDSALHSQKSLLKSKIDQLNEQSHSQTDKQNGSTKQEKIPVADAQCQNRRSAIEDTIITKGGLTFSDVAGLEDAKQTLREAIIMPLQFPQLFTGAVKPWKRILLYGPPGTGKSRLAQAISSEIQSTFYCVSSSDLVSSWVGESEKLIKELFHHAVSQKGRSVIFIDEIDSICRQRNSREEEYTRRIKTELLKQMEGADNSSQTDKIFLLCATNCPWELDSAFLRRFQKRIFIPLPDKETRIKLMKIHTKDDRVTLTEEEWSRLGDETKGFSGSDIANMILDALFCPIRDIQKSTKWVKRPDGMFSPCLSDNNSSTEYLITATIADLPPDKISPRDAVLGDFMASLATHKCTVTAAELEKFEEFTKAMGVRG</sequence>
<dbReference type="EMBL" id="VSWD01000008">
    <property type="protein sequence ID" value="KAK3094666.1"/>
    <property type="molecule type" value="Genomic_DNA"/>
</dbReference>
<dbReference type="GO" id="GO:0016197">
    <property type="term" value="P:endosomal transport"/>
    <property type="evidence" value="ECO:0007669"/>
    <property type="project" value="TreeGrafter"/>
</dbReference>
<dbReference type="InterPro" id="IPR041569">
    <property type="entry name" value="AAA_lid_3"/>
</dbReference>
<dbReference type="FunFam" id="3.40.50.300:FF:001003">
    <property type="entry name" value="Vacuolar protein sorting-associated protein 4"/>
    <property type="match status" value="1"/>
</dbReference>
<dbReference type="InterPro" id="IPR003593">
    <property type="entry name" value="AAA+_ATPase"/>
</dbReference>
<accession>A0AA89BU30</accession>
<keyword evidence="8" id="KW-1185">Reference proteome</keyword>
<dbReference type="AlphaFoldDB" id="A0AA89BU30"/>
<evidence type="ECO:0000259" key="6">
    <source>
        <dbReference type="SMART" id="SM00382"/>
    </source>
</evidence>
<organism evidence="7 8">
    <name type="scientific">Pinctada imbricata</name>
    <name type="common">Atlantic pearl-oyster</name>
    <name type="synonym">Pinctada martensii</name>
    <dbReference type="NCBI Taxonomy" id="66713"/>
    <lineage>
        <taxon>Eukaryota</taxon>
        <taxon>Metazoa</taxon>
        <taxon>Spiralia</taxon>
        <taxon>Lophotrochozoa</taxon>
        <taxon>Mollusca</taxon>
        <taxon>Bivalvia</taxon>
        <taxon>Autobranchia</taxon>
        <taxon>Pteriomorphia</taxon>
        <taxon>Pterioida</taxon>
        <taxon>Pterioidea</taxon>
        <taxon>Pteriidae</taxon>
        <taxon>Pinctada</taxon>
    </lineage>
</organism>
<dbReference type="InterPro" id="IPR003959">
    <property type="entry name" value="ATPase_AAA_core"/>
</dbReference>
<dbReference type="PANTHER" id="PTHR23074:SF72">
    <property type="entry name" value="VACUOLAR PROTEIN SORTING-ASSOCIATED PROTEIN 4B"/>
    <property type="match status" value="1"/>
</dbReference>
<gene>
    <name evidence="7" type="ORF">FSP39_004692</name>
</gene>